<evidence type="ECO:0000256" key="1">
    <source>
        <dbReference type="SAM" id="MobiDB-lite"/>
    </source>
</evidence>
<reference evidence="3" key="1">
    <citation type="submission" date="2020-10" db="EMBL/GenBank/DDBJ databases">
        <title>Sequencing the genomes of 1000 actinobacteria strains.</title>
        <authorList>
            <person name="Klenk H.-P."/>
        </authorList>
    </citation>
    <scope>NUCLEOTIDE SEQUENCE</scope>
    <source>
        <strain evidence="3">DSM 46832</strain>
    </source>
</reference>
<gene>
    <name evidence="3" type="ORF">H4W31_007465</name>
</gene>
<sequence>MRRIGYVMTLLVVGMLLAGCADRGGTAGTASAPPVPPASGTTSSAPADPPDPARLIGSWTVAEADEDEGSILRLAPHDAQVFGRCGIRRGDWRADANGLFVAGLYGFPGPDEAEGCAPATDPTSHWLSQVTGFRSDGDSRILVDDQGDQIARLLPGARPTAGPDLAQSEVEPPVVTDEVRRSLAPAAKLPSALVPPARAALTGRWVPIGGRAPKAYVELGADGGWSGSDGCNGQGGRWVAGPAGALLATTGPSTEIGCANVPVGSWLGATRRAGLDGEVLVLLDAVGGETGRLRRG</sequence>
<accession>A0A927MC28</accession>
<organism evidence="3 4">
    <name type="scientific">Plantactinospora soyae</name>
    <dbReference type="NCBI Taxonomy" id="1544732"/>
    <lineage>
        <taxon>Bacteria</taxon>
        <taxon>Bacillati</taxon>
        <taxon>Actinomycetota</taxon>
        <taxon>Actinomycetes</taxon>
        <taxon>Micromonosporales</taxon>
        <taxon>Micromonosporaceae</taxon>
        <taxon>Plantactinospora</taxon>
    </lineage>
</organism>
<feature type="chain" id="PRO_5038971194" description="META domain-containing protein" evidence="2">
    <location>
        <begin position="24"/>
        <end position="296"/>
    </location>
</feature>
<evidence type="ECO:0000313" key="3">
    <source>
        <dbReference type="EMBL" id="MBE1491827.1"/>
    </source>
</evidence>
<dbReference type="RefSeq" id="WP_192770825.1">
    <property type="nucleotide sequence ID" value="NZ_JADBEB010000001.1"/>
</dbReference>
<evidence type="ECO:0000313" key="4">
    <source>
        <dbReference type="Proteomes" id="UP000649753"/>
    </source>
</evidence>
<dbReference type="EMBL" id="JADBEB010000001">
    <property type="protein sequence ID" value="MBE1491827.1"/>
    <property type="molecule type" value="Genomic_DNA"/>
</dbReference>
<proteinExistence type="predicted"/>
<name>A0A927MC28_9ACTN</name>
<dbReference type="AlphaFoldDB" id="A0A927MC28"/>
<dbReference type="Proteomes" id="UP000649753">
    <property type="component" value="Unassembled WGS sequence"/>
</dbReference>
<keyword evidence="4" id="KW-1185">Reference proteome</keyword>
<evidence type="ECO:0008006" key="5">
    <source>
        <dbReference type="Google" id="ProtNLM"/>
    </source>
</evidence>
<feature type="region of interest" description="Disordered" evidence="1">
    <location>
        <begin position="26"/>
        <end position="54"/>
    </location>
</feature>
<protein>
    <recommendedName>
        <fullName evidence="5">META domain-containing protein</fullName>
    </recommendedName>
</protein>
<comment type="caution">
    <text evidence="3">The sequence shown here is derived from an EMBL/GenBank/DDBJ whole genome shotgun (WGS) entry which is preliminary data.</text>
</comment>
<dbReference type="PROSITE" id="PS51257">
    <property type="entry name" value="PROKAR_LIPOPROTEIN"/>
    <property type="match status" value="1"/>
</dbReference>
<feature type="signal peptide" evidence="2">
    <location>
        <begin position="1"/>
        <end position="23"/>
    </location>
</feature>
<keyword evidence="2" id="KW-0732">Signal</keyword>
<evidence type="ECO:0000256" key="2">
    <source>
        <dbReference type="SAM" id="SignalP"/>
    </source>
</evidence>